<accession>A0A951U442</accession>
<sequence length="59" mass="6428">MNTSCNAQSSPQCHILGVMRKEGFYRVQGDCLGSIQVQSELGKGSSFTVRLPPLKRTSV</sequence>
<dbReference type="Proteomes" id="UP000707356">
    <property type="component" value="Unassembled WGS sequence"/>
</dbReference>
<dbReference type="AlphaFoldDB" id="A0A951U442"/>
<evidence type="ECO:0000313" key="2">
    <source>
        <dbReference type="Proteomes" id="UP000707356"/>
    </source>
</evidence>
<dbReference type="EMBL" id="JAHHHV010000028">
    <property type="protein sequence ID" value="MBW4465016.1"/>
    <property type="molecule type" value="Genomic_DNA"/>
</dbReference>
<evidence type="ECO:0000313" key="1">
    <source>
        <dbReference type="EMBL" id="MBW4465016.1"/>
    </source>
</evidence>
<protein>
    <submittedName>
        <fullName evidence="1">Uncharacterized protein</fullName>
    </submittedName>
</protein>
<reference evidence="1" key="1">
    <citation type="submission" date="2021-05" db="EMBL/GenBank/DDBJ databases">
        <authorList>
            <person name="Pietrasiak N."/>
            <person name="Ward R."/>
            <person name="Stajich J.E."/>
            <person name="Kurbessoian T."/>
        </authorList>
    </citation>
    <scope>NUCLEOTIDE SEQUENCE</scope>
    <source>
        <strain evidence="1">GSE-TBD4-15B</strain>
    </source>
</reference>
<gene>
    <name evidence="1" type="ORF">KME07_06190</name>
</gene>
<name>A0A951U442_9CYAN</name>
<comment type="caution">
    <text evidence="1">The sequence shown here is derived from an EMBL/GenBank/DDBJ whole genome shotgun (WGS) entry which is preliminary data.</text>
</comment>
<proteinExistence type="predicted"/>
<organism evidence="1 2">
    <name type="scientific">Pegethrix bostrychoides GSE-TBD4-15B</name>
    <dbReference type="NCBI Taxonomy" id="2839662"/>
    <lineage>
        <taxon>Bacteria</taxon>
        <taxon>Bacillati</taxon>
        <taxon>Cyanobacteriota</taxon>
        <taxon>Cyanophyceae</taxon>
        <taxon>Oculatellales</taxon>
        <taxon>Oculatellaceae</taxon>
        <taxon>Pegethrix</taxon>
    </lineage>
</organism>
<reference evidence="1" key="2">
    <citation type="journal article" date="2022" name="Microbiol. Resour. Announc.">
        <title>Metagenome Sequencing to Explore Phylogenomics of Terrestrial Cyanobacteria.</title>
        <authorList>
            <person name="Ward R.D."/>
            <person name="Stajich J.E."/>
            <person name="Johansen J.R."/>
            <person name="Huntemann M."/>
            <person name="Clum A."/>
            <person name="Foster B."/>
            <person name="Foster B."/>
            <person name="Roux S."/>
            <person name="Palaniappan K."/>
            <person name="Varghese N."/>
            <person name="Mukherjee S."/>
            <person name="Reddy T.B.K."/>
            <person name="Daum C."/>
            <person name="Copeland A."/>
            <person name="Chen I.A."/>
            <person name="Ivanova N.N."/>
            <person name="Kyrpides N.C."/>
            <person name="Shapiro N."/>
            <person name="Eloe-Fadrosh E.A."/>
            <person name="Pietrasiak N."/>
        </authorList>
    </citation>
    <scope>NUCLEOTIDE SEQUENCE</scope>
    <source>
        <strain evidence="1">GSE-TBD4-15B</strain>
    </source>
</reference>